<dbReference type="InterPro" id="IPR025486">
    <property type="entry name" value="DUF4378"/>
</dbReference>
<dbReference type="Pfam" id="PF14383">
    <property type="entry name" value="VARLMGL"/>
    <property type="match status" value="1"/>
</dbReference>
<feature type="compositionally biased region" description="Polar residues" evidence="1">
    <location>
        <begin position="345"/>
        <end position="354"/>
    </location>
</feature>
<feature type="compositionally biased region" description="Low complexity" evidence="1">
    <location>
        <begin position="170"/>
        <end position="183"/>
    </location>
</feature>
<evidence type="ECO:0008006" key="6">
    <source>
        <dbReference type="Google" id="ProtNLM"/>
    </source>
</evidence>
<feature type="compositionally biased region" description="Low complexity" evidence="1">
    <location>
        <begin position="546"/>
        <end position="558"/>
    </location>
</feature>
<dbReference type="Pfam" id="PF14309">
    <property type="entry name" value="DUF4378"/>
    <property type="match status" value="1"/>
</dbReference>
<dbReference type="PANTHER" id="PTHR21726:SF61">
    <property type="entry name" value="DNAA INITIATOR-ASSOCIATING PROTEIN"/>
    <property type="match status" value="1"/>
</dbReference>
<dbReference type="OrthoDB" id="1928505at2759"/>
<feature type="compositionally biased region" description="Low complexity" evidence="1">
    <location>
        <begin position="151"/>
        <end position="162"/>
    </location>
</feature>
<evidence type="ECO:0000256" key="1">
    <source>
        <dbReference type="SAM" id="MobiDB-lite"/>
    </source>
</evidence>
<feature type="compositionally biased region" description="Basic and acidic residues" evidence="1">
    <location>
        <begin position="403"/>
        <end position="423"/>
    </location>
</feature>
<evidence type="ECO:0000259" key="2">
    <source>
        <dbReference type="Pfam" id="PF14309"/>
    </source>
</evidence>
<evidence type="ECO:0000259" key="3">
    <source>
        <dbReference type="Pfam" id="PF14383"/>
    </source>
</evidence>
<feature type="compositionally biased region" description="Basic and acidic residues" evidence="1">
    <location>
        <begin position="108"/>
        <end position="118"/>
    </location>
</feature>
<gene>
    <name evidence="4" type="ORF">GOP47_0018037</name>
</gene>
<feature type="domain" description="DUF4378" evidence="2">
    <location>
        <begin position="798"/>
        <end position="968"/>
    </location>
</feature>
<dbReference type="PANTHER" id="PTHR21726">
    <property type="entry name" value="PHOSPHATIDYLINOSITOL N-ACETYLGLUCOSAMINYLTRANSFERASE SUBUNIT P DOWN SYNDROME CRITICAL REGION PROTEIN 5 -RELATED"/>
    <property type="match status" value="1"/>
</dbReference>
<organism evidence="4 5">
    <name type="scientific">Adiantum capillus-veneris</name>
    <name type="common">Maidenhair fern</name>
    <dbReference type="NCBI Taxonomy" id="13818"/>
    <lineage>
        <taxon>Eukaryota</taxon>
        <taxon>Viridiplantae</taxon>
        <taxon>Streptophyta</taxon>
        <taxon>Embryophyta</taxon>
        <taxon>Tracheophyta</taxon>
        <taxon>Polypodiopsida</taxon>
        <taxon>Polypodiidae</taxon>
        <taxon>Polypodiales</taxon>
        <taxon>Pteridineae</taxon>
        <taxon>Pteridaceae</taxon>
        <taxon>Vittarioideae</taxon>
        <taxon>Adiantum</taxon>
    </lineage>
</organism>
<reference evidence="4" key="1">
    <citation type="submission" date="2021-01" db="EMBL/GenBank/DDBJ databases">
        <title>Adiantum capillus-veneris genome.</title>
        <authorList>
            <person name="Fang Y."/>
            <person name="Liao Q."/>
        </authorList>
    </citation>
    <scope>NUCLEOTIDE SEQUENCE</scope>
    <source>
        <strain evidence="4">H3</strain>
        <tissue evidence="4">Leaf</tissue>
    </source>
</reference>
<feature type="region of interest" description="Disordered" evidence="1">
    <location>
        <begin position="339"/>
        <end position="558"/>
    </location>
</feature>
<evidence type="ECO:0000313" key="4">
    <source>
        <dbReference type="EMBL" id="KAI5067509.1"/>
    </source>
</evidence>
<feature type="compositionally biased region" description="Low complexity" evidence="1">
    <location>
        <begin position="466"/>
        <end position="477"/>
    </location>
</feature>
<name>A0A9D4ZA95_ADICA</name>
<feature type="compositionally biased region" description="Polar residues" evidence="1">
    <location>
        <begin position="478"/>
        <end position="496"/>
    </location>
</feature>
<protein>
    <recommendedName>
        <fullName evidence="6">DUF4378 domain-containing protein</fullName>
    </recommendedName>
</protein>
<sequence>MSAAMLRHSHSTRSTLLPTFSSTSSTCSSDHHNLGKGSCTGLFFQLFDWNGRLHKKQRLRRKSLPAERPASPLLREQNRECTKAPADQNLNINDLRSPPRNPHKHHHDPLQREHTPPEKKKKKRSPNVVAKLMGLETMPSPDFRREKWDASSQHHQSPLQLQNYEERSLLSRSRIPSSRRSLLQMGSGTVDKSSSRWASVSPCLSQDPSSLRYHDDVLHNNVYCDEVLGKESASALPPSASPFQDCKIGCILSPSQSQNKLTLPVKSPLASKARACLFEAANRILEPNRQLRVAFSESADGNNENDNENTARKELKFKQATSATASSCLHRRKTIPSLANGGSYGSASTSNVARSKQRTRSCSAVAENNEEAATTRRFNRGGGTHEDVDSAKCYQNQSGTRYGKKDKGKLGPRRQEQTCRELDEGTSAKVQNAPPAIGKRECSSQSSSKIRGTLPEHRDESQGAASSTSSMCTPSSTNINSSAMIKNRGISSSQRANIDKKNMMFTNQDMPKTEPLSRRNSASTRGAGVLSSQGHLLKSRGVMTASTSSGNSSISQRSYSGKESVCTDEFNHMCEDDHPAESLSCNIKSSSVVDDVSILHQNDGLFSSSVEITNDDLRFTKFSNHSRVQESGCGGSCVTSVEEMTDTATSCGIDYSHKRKQTVSYSGKSTATILQELLSALNRSARPLMVENDDNSELSGITSRTIQTGECRKMEERNEEDCFNSYIDEEEGSGSISNREDLSLSICKVSQQCTRLDTLNCAQERQVQSSDSEPNRRKGELVQKVMPEFAEHVFQSEEDYVKCIVQNSNLTPQHEWRSSRKKSLVDPALFEELETTATHDWALQEMPEIEIENWSALSEEWYSNLMRCHRKLVFDCVQEALNLDVGFSQHPTYLSTTPDLECLQSRIRCERVMKHLDHWRGIRCGMNVDDLVEKAMNTGAGKWDDFSDEFSGIAEKVGHMLINDLIEEIVLDLRSSHKQPLNGRSMKEVLERNVRKPLIWVGL</sequence>
<feature type="compositionally biased region" description="Polar residues" evidence="1">
    <location>
        <begin position="518"/>
        <end position="534"/>
    </location>
</feature>
<feature type="region of interest" description="Disordered" evidence="1">
    <location>
        <begin position="1"/>
        <end position="32"/>
    </location>
</feature>
<dbReference type="Proteomes" id="UP000886520">
    <property type="component" value="Chromosome 17"/>
</dbReference>
<proteinExistence type="predicted"/>
<evidence type="ECO:0000313" key="5">
    <source>
        <dbReference type="Proteomes" id="UP000886520"/>
    </source>
</evidence>
<feature type="compositionally biased region" description="Low complexity" evidence="1">
    <location>
        <begin position="12"/>
        <end position="28"/>
    </location>
</feature>
<dbReference type="AlphaFoldDB" id="A0A9D4ZA95"/>
<dbReference type="EMBL" id="JABFUD020000017">
    <property type="protein sequence ID" value="KAI5067509.1"/>
    <property type="molecule type" value="Genomic_DNA"/>
</dbReference>
<dbReference type="InterPro" id="IPR032795">
    <property type="entry name" value="DUF3741-assoc"/>
</dbReference>
<keyword evidence="5" id="KW-1185">Reference proteome</keyword>
<feature type="region of interest" description="Disordered" evidence="1">
    <location>
        <begin position="56"/>
        <end position="191"/>
    </location>
</feature>
<comment type="caution">
    <text evidence="4">The sequence shown here is derived from an EMBL/GenBank/DDBJ whole genome shotgun (WGS) entry which is preliminary data.</text>
</comment>
<accession>A0A9D4ZA95</accession>
<feature type="domain" description="DUF3741" evidence="3">
    <location>
        <begin position="118"/>
        <end position="140"/>
    </location>
</feature>